<organism evidence="7 8">
    <name type="scientific">Candidatus Accumulibacter aalborgensis</name>
    <dbReference type="NCBI Taxonomy" id="1860102"/>
    <lineage>
        <taxon>Bacteria</taxon>
        <taxon>Pseudomonadati</taxon>
        <taxon>Pseudomonadota</taxon>
        <taxon>Betaproteobacteria</taxon>
        <taxon>Candidatus Accumulibacter</taxon>
    </lineage>
</organism>
<gene>
    <name evidence="7" type="ORF">ACCAA_580003</name>
</gene>
<keyword evidence="4 6" id="KW-1133">Transmembrane helix</keyword>
<evidence type="ECO:0000256" key="4">
    <source>
        <dbReference type="ARBA" id="ARBA00022989"/>
    </source>
</evidence>
<accession>A0A1A8XUV2</accession>
<dbReference type="STRING" id="1860102.ACCAA_580003"/>
<dbReference type="Proteomes" id="UP000199169">
    <property type="component" value="Unassembled WGS sequence"/>
</dbReference>
<reference evidence="7 8" key="1">
    <citation type="submission" date="2016-06" db="EMBL/GenBank/DDBJ databases">
        <authorList>
            <person name="Kjaerup R.B."/>
            <person name="Dalgaard T.S."/>
            <person name="Juul-Madsen H.R."/>
        </authorList>
    </citation>
    <scope>NUCLEOTIDE SEQUENCE [LARGE SCALE GENOMIC DNA]</scope>
    <source>
        <strain evidence="7">3</strain>
    </source>
</reference>
<sequence>MGLRARLLPLLGGNVFAQLLQIAAIPLLTRFYGPERYGEYGLFAASLLFSSMVATLRYELAIQLPKSDSLASCIAALCLAIASMLSLVVFGLAFVLLPRISNIVDVGQFSILLAASTLFLGVHNILNALSLRFGQYRINGLVKIVQVGVGSGSALLLYWEGNNRFGLMYGNVLGYLMASLLLLLRLRKRLLFTSVGGDTLRAIRVVAKRYSSFAIFNAPQALLDGMRPMLVVSFIQNTYGGSAAGFYHIANQLLQTPASVVTQAFSQVHFRYLVESIGTSGIRPLMRRHLLLLSSVAFVGVLATFLTAAPLTTLLFGSKWIGLDQTLTALIVLVAVNLIVAPLVFVFHAKRKHREFFAWGSIYNLMAIASIWFGCSYFSEVNNALRFYAFVSSSILLAIGVHSVKLSLEQKY</sequence>
<feature type="transmembrane region" description="Helical" evidence="6">
    <location>
        <begin position="40"/>
        <end position="58"/>
    </location>
</feature>
<keyword evidence="3 6" id="KW-0812">Transmembrane</keyword>
<dbReference type="PANTHER" id="PTHR30250">
    <property type="entry name" value="PST FAMILY PREDICTED COLANIC ACID TRANSPORTER"/>
    <property type="match status" value="1"/>
</dbReference>
<feature type="transmembrane region" description="Helical" evidence="6">
    <location>
        <begin position="165"/>
        <end position="184"/>
    </location>
</feature>
<feature type="transmembrane region" description="Helical" evidence="6">
    <location>
        <begin position="290"/>
        <end position="315"/>
    </location>
</feature>
<feature type="transmembrane region" description="Helical" evidence="6">
    <location>
        <begin position="7"/>
        <end position="28"/>
    </location>
</feature>
<keyword evidence="8" id="KW-1185">Reference proteome</keyword>
<evidence type="ECO:0000256" key="1">
    <source>
        <dbReference type="ARBA" id="ARBA00004651"/>
    </source>
</evidence>
<evidence type="ECO:0008006" key="9">
    <source>
        <dbReference type="Google" id="ProtNLM"/>
    </source>
</evidence>
<evidence type="ECO:0000256" key="5">
    <source>
        <dbReference type="ARBA" id="ARBA00023136"/>
    </source>
</evidence>
<evidence type="ECO:0000313" key="8">
    <source>
        <dbReference type="Proteomes" id="UP000199169"/>
    </source>
</evidence>
<dbReference type="Pfam" id="PF13440">
    <property type="entry name" value="Polysacc_synt_3"/>
    <property type="match status" value="1"/>
</dbReference>
<proteinExistence type="predicted"/>
<dbReference type="PANTHER" id="PTHR30250:SF11">
    <property type="entry name" value="O-ANTIGEN TRANSPORTER-RELATED"/>
    <property type="match status" value="1"/>
</dbReference>
<dbReference type="InterPro" id="IPR050833">
    <property type="entry name" value="Poly_Biosynth_Transport"/>
</dbReference>
<keyword evidence="2" id="KW-1003">Cell membrane</keyword>
<dbReference type="AlphaFoldDB" id="A0A1A8XUV2"/>
<feature type="transmembrane region" description="Helical" evidence="6">
    <location>
        <begin position="109"/>
        <end position="129"/>
    </location>
</feature>
<feature type="transmembrane region" description="Helical" evidence="6">
    <location>
        <begin position="327"/>
        <end position="349"/>
    </location>
</feature>
<evidence type="ECO:0000256" key="6">
    <source>
        <dbReference type="SAM" id="Phobius"/>
    </source>
</evidence>
<feature type="transmembrane region" description="Helical" evidence="6">
    <location>
        <begin position="385"/>
        <end position="404"/>
    </location>
</feature>
<evidence type="ECO:0000256" key="3">
    <source>
        <dbReference type="ARBA" id="ARBA00022692"/>
    </source>
</evidence>
<name>A0A1A8XUV2_9PROT</name>
<protein>
    <recommendedName>
        <fullName evidence="9">Polysaccharide biosynthesis protein</fullName>
    </recommendedName>
</protein>
<evidence type="ECO:0000256" key="2">
    <source>
        <dbReference type="ARBA" id="ARBA00022475"/>
    </source>
</evidence>
<keyword evidence="5 6" id="KW-0472">Membrane</keyword>
<dbReference type="GO" id="GO:0005886">
    <property type="term" value="C:plasma membrane"/>
    <property type="evidence" value="ECO:0007669"/>
    <property type="project" value="UniProtKB-SubCell"/>
</dbReference>
<feature type="transmembrane region" description="Helical" evidence="6">
    <location>
        <begin position="356"/>
        <end position="379"/>
    </location>
</feature>
<evidence type="ECO:0000313" key="7">
    <source>
        <dbReference type="EMBL" id="SBT08506.1"/>
    </source>
</evidence>
<dbReference type="EMBL" id="FLQX01000136">
    <property type="protein sequence ID" value="SBT08506.1"/>
    <property type="molecule type" value="Genomic_DNA"/>
</dbReference>
<feature type="transmembrane region" description="Helical" evidence="6">
    <location>
        <begin position="141"/>
        <end position="159"/>
    </location>
</feature>
<comment type="subcellular location">
    <subcellularLocation>
        <location evidence="1">Cell membrane</location>
        <topology evidence="1">Multi-pass membrane protein</topology>
    </subcellularLocation>
</comment>
<feature type="transmembrane region" description="Helical" evidence="6">
    <location>
        <begin position="70"/>
        <end position="97"/>
    </location>
</feature>